<evidence type="ECO:0000256" key="1">
    <source>
        <dbReference type="HAMAP-Rule" id="MF_02096"/>
    </source>
</evidence>
<dbReference type="InterPro" id="IPR033167">
    <property type="entry name" value="Nre"/>
</dbReference>
<comment type="caution">
    <text evidence="1">Lacks conserved residue(s) required for the propagation of feature annotation.</text>
</comment>
<comment type="function">
    <text evidence="1">Involved in DNA damage repair.</text>
</comment>
<sequence>MSSRAAHLCLLCRGSKGLCGKRICPVFSLWRAVEGVQAPRALRLEEPSPPSVFVGRVGYPRVRVAPAVASAGGEAGLYERPEEWLGLPLEEVLRMRLGLVRGVLQADVRKPGALEEIALLAMSSKPVEVEVRFARPPRTGVRLDPFTPPFGPAGEAERVRLLGNPAVPKPLERVYGDEGLRAEEAVVYLYESGVPVSQIQRAFSVGALGSSRLRRLVPTRWSITAVDDIISRYLLERVKRLEHLDKYLFFERKYADNTFVAILAPGPWSYEWIEAWFPHTTWNPGLTVEVEGDWEGFRGRTTYASLGGCYYAARLATAEYLLHLGRQATAMLIREIYEGFFLPIGVWFVRENVRQLFAARPEQYDSLGEVLERLSRATRLPLSTWISASRLLRGMLRQERLPVG</sequence>
<protein>
    <recommendedName>
        <fullName evidence="1">DNA repair protein</fullName>
    </recommendedName>
</protein>
<dbReference type="PANTHER" id="PTHR38136:SF2">
    <property type="entry name" value="DNA REPAIR PROTEIN"/>
    <property type="match status" value="1"/>
</dbReference>
<organism evidence="4">
    <name type="scientific">Thermofilum pendens</name>
    <dbReference type="NCBI Taxonomy" id="2269"/>
    <lineage>
        <taxon>Archaea</taxon>
        <taxon>Thermoproteota</taxon>
        <taxon>Thermoprotei</taxon>
        <taxon>Thermofilales</taxon>
        <taxon>Thermofilaceae</taxon>
        <taxon>Thermofilum</taxon>
    </lineage>
</organism>
<gene>
    <name evidence="4" type="ORF">ENV17_02740</name>
</gene>
<accession>A0A7C4FEN1</accession>
<proteinExistence type="inferred from homology"/>
<keyword evidence="1" id="KW-0227">DNA damage</keyword>
<dbReference type="Pfam" id="PF04895">
    <property type="entry name" value="Nre_C"/>
    <property type="match status" value="1"/>
</dbReference>
<comment type="similarity">
    <text evidence="1">Belongs to the Nre family.</text>
</comment>
<reference evidence="4" key="1">
    <citation type="journal article" date="2020" name="mSystems">
        <title>Genome- and Community-Level Interaction Insights into Carbon Utilization and Element Cycling Functions of Hydrothermarchaeota in Hydrothermal Sediment.</title>
        <authorList>
            <person name="Zhou Z."/>
            <person name="Liu Y."/>
            <person name="Xu W."/>
            <person name="Pan J."/>
            <person name="Luo Z.H."/>
            <person name="Li M."/>
        </authorList>
    </citation>
    <scope>NUCLEOTIDE SEQUENCE [LARGE SCALE GENOMIC DNA]</scope>
    <source>
        <strain evidence="4">SpSt-735</strain>
    </source>
</reference>
<dbReference type="PANTHER" id="PTHR38136">
    <property type="entry name" value="DNA REPAIR PROTEIN"/>
    <property type="match status" value="1"/>
</dbReference>
<dbReference type="GO" id="GO:0006281">
    <property type="term" value="P:DNA repair"/>
    <property type="evidence" value="ECO:0007669"/>
    <property type="project" value="UniProtKB-UniRule"/>
</dbReference>
<name>A0A7C4FEN1_THEPE</name>
<evidence type="ECO:0000259" key="2">
    <source>
        <dbReference type="Pfam" id="PF04894"/>
    </source>
</evidence>
<feature type="domain" description="Archaeal Nre N-terminal" evidence="2">
    <location>
        <begin position="18"/>
        <end position="283"/>
    </location>
</feature>
<dbReference type="InterPro" id="IPR006978">
    <property type="entry name" value="Nre_N"/>
</dbReference>
<dbReference type="AlphaFoldDB" id="A0A7C4FEN1"/>
<dbReference type="HAMAP" id="MF_02096">
    <property type="entry name" value="Nre"/>
    <property type="match status" value="1"/>
</dbReference>
<evidence type="ECO:0000259" key="3">
    <source>
        <dbReference type="Pfam" id="PF04895"/>
    </source>
</evidence>
<evidence type="ECO:0000313" key="4">
    <source>
        <dbReference type="EMBL" id="HGI43290.1"/>
    </source>
</evidence>
<dbReference type="EMBL" id="DTFI01000075">
    <property type="protein sequence ID" value="HGI43290.1"/>
    <property type="molecule type" value="Genomic_DNA"/>
</dbReference>
<comment type="caution">
    <text evidence="4">The sequence shown here is derived from an EMBL/GenBank/DDBJ whole genome shotgun (WGS) entry which is preliminary data.</text>
</comment>
<dbReference type="Pfam" id="PF04894">
    <property type="entry name" value="Nre_N"/>
    <property type="match status" value="1"/>
</dbReference>
<feature type="domain" description="Archaeal Nre C-terminal" evidence="3">
    <location>
        <begin position="295"/>
        <end position="401"/>
    </location>
</feature>
<dbReference type="InterPro" id="IPR006979">
    <property type="entry name" value="Nre_C"/>
</dbReference>
<keyword evidence="1" id="KW-0234">DNA repair</keyword>